<accession>A0A183JIY6</accession>
<reference evidence="2" key="1">
    <citation type="submission" date="2016-06" db="UniProtKB">
        <authorList>
            <consortium name="WormBaseParasite"/>
        </authorList>
    </citation>
    <scope>IDENTIFICATION</scope>
</reference>
<dbReference type="AlphaFoldDB" id="A0A183JIY6"/>
<proteinExistence type="predicted"/>
<evidence type="ECO:0000256" key="1">
    <source>
        <dbReference type="SAM" id="Phobius"/>
    </source>
</evidence>
<dbReference type="WBParaSite" id="SCUD_0000266001-mRNA-1">
    <property type="protein sequence ID" value="SCUD_0000266001-mRNA-1"/>
    <property type="gene ID" value="SCUD_0000266001"/>
</dbReference>
<evidence type="ECO:0000313" key="2">
    <source>
        <dbReference type="WBParaSite" id="SCUD_0000266001-mRNA-1"/>
    </source>
</evidence>
<keyword evidence="1" id="KW-1133">Transmembrane helix</keyword>
<feature type="transmembrane region" description="Helical" evidence="1">
    <location>
        <begin position="24"/>
        <end position="42"/>
    </location>
</feature>
<organism evidence="2">
    <name type="scientific">Schistosoma curassoni</name>
    <dbReference type="NCBI Taxonomy" id="6186"/>
    <lineage>
        <taxon>Eukaryota</taxon>
        <taxon>Metazoa</taxon>
        <taxon>Spiralia</taxon>
        <taxon>Lophotrochozoa</taxon>
        <taxon>Platyhelminthes</taxon>
        <taxon>Trematoda</taxon>
        <taxon>Digenea</taxon>
        <taxon>Strigeidida</taxon>
        <taxon>Schistosomatoidea</taxon>
        <taxon>Schistosomatidae</taxon>
        <taxon>Schistosoma</taxon>
    </lineage>
</organism>
<keyword evidence="1" id="KW-0472">Membrane</keyword>
<name>A0A183JIY6_9TREM</name>
<protein>
    <submittedName>
        <fullName evidence="2">Uncharacterized protein</fullName>
    </submittedName>
</protein>
<keyword evidence="1" id="KW-0812">Transmembrane</keyword>
<sequence length="52" mass="6404">MSYTDCFDDLPLKSHYFDYVPDESIFFALLSYLEIFLLEYFLRHLEYLQLLI</sequence>